<dbReference type="RefSeq" id="WP_092726571.1">
    <property type="nucleotide sequence ID" value="NZ_FNGW01000006.1"/>
</dbReference>
<dbReference type="STRING" id="1121325.SAMN04515677_10675"/>
<dbReference type="AlphaFoldDB" id="A0A1G9R4M9"/>
<evidence type="ECO:0000313" key="2">
    <source>
        <dbReference type="EMBL" id="SDM17787.1"/>
    </source>
</evidence>
<feature type="transmembrane region" description="Helical" evidence="1">
    <location>
        <begin position="77"/>
        <end position="102"/>
    </location>
</feature>
<dbReference type="PIRSF" id="PIRSF033101">
    <property type="entry name" value="UCP033101"/>
    <property type="match status" value="1"/>
</dbReference>
<feature type="transmembrane region" description="Helical" evidence="1">
    <location>
        <begin position="181"/>
        <end position="198"/>
    </location>
</feature>
<name>A0A1G9R4M9_9FIRM</name>
<dbReference type="EMBL" id="FNGW01000006">
    <property type="protein sequence ID" value="SDM17787.1"/>
    <property type="molecule type" value="Genomic_DNA"/>
</dbReference>
<feature type="transmembrane region" description="Helical" evidence="1">
    <location>
        <begin position="6"/>
        <end position="27"/>
    </location>
</feature>
<sequence length="270" mass="30270">MISQDIIISLSISIAICFLVSIGSFVYFTIKDKRVPKSFIVGSLVFFISQILIRIPILTYVLPNMMWFIKISNNPYLYGIFLGLTAGIFEEVGRFIAFKYILKKNYQWIDGIYYGFGHGGIEALLITGVSCLNLLVGCIMINNGTFDALISSSSTVTGQVLYNQCINLTSTSALLGGIERIFAMIIQIGLSLIVLYGVRNRKIIYLFVAILIHTLVNAPIVILPQLFNVGTIGLEIYIFICALVLGVFILYSKKLYKKETDFKFYNKKGR</sequence>
<gene>
    <name evidence="2" type="ORF">SAMN04515677_10675</name>
</gene>
<accession>A0A1G9R4M9</accession>
<keyword evidence="3" id="KW-1185">Reference proteome</keyword>
<evidence type="ECO:0000313" key="3">
    <source>
        <dbReference type="Proteomes" id="UP000199068"/>
    </source>
</evidence>
<keyword evidence="1" id="KW-0812">Transmembrane</keyword>
<reference evidence="2 3" key="1">
    <citation type="submission" date="2016-10" db="EMBL/GenBank/DDBJ databases">
        <authorList>
            <person name="de Groot N.N."/>
        </authorList>
    </citation>
    <scope>NUCLEOTIDE SEQUENCE [LARGE SCALE GENOMIC DNA]</scope>
    <source>
        <strain evidence="2 3">DSM 797</strain>
    </source>
</reference>
<keyword evidence="1" id="KW-1133">Transmembrane helix</keyword>
<proteinExistence type="predicted"/>
<feature type="transmembrane region" description="Helical" evidence="1">
    <location>
        <begin position="229"/>
        <end position="251"/>
    </location>
</feature>
<feature type="transmembrane region" description="Helical" evidence="1">
    <location>
        <begin position="123"/>
        <end position="142"/>
    </location>
</feature>
<dbReference type="Pfam" id="PF10086">
    <property type="entry name" value="YhfC"/>
    <property type="match status" value="1"/>
</dbReference>
<protein>
    <submittedName>
        <fullName evidence="2">Uncharacterized membrane protein YhfC</fullName>
    </submittedName>
</protein>
<keyword evidence="1" id="KW-0472">Membrane</keyword>
<dbReference type="Proteomes" id="UP000199068">
    <property type="component" value="Unassembled WGS sequence"/>
</dbReference>
<feature type="transmembrane region" description="Helical" evidence="1">
    <location>
        <begin position="39"/>
        <end position="57"/>
    </location>
</feature>
<dbReference type="InterPro" id="IPR011397">
    <property type="entry name" value="YhfC"/>
</dbReference>
<feature type="transmembrane region" description="Helical" evidence="1">
    <location>
        <begin position="203"/>
        <end position="223"/>
    </location>
</feature>
<evidence type="ECO:0000256" key="1">
    <source>
        <dbReference type="SAM" id="Phobius"/>
    </source>
</evidence>
<organism evidence="2 3">
    <name type="scientific">Romboutsia lituseburensis DSM 797</name>
    <dbReference type="NCBI Taxonomy" id="1121325"/>
    <lineage>
        <taxon>Bacteria</taxon>
        <taxon>Bacillati</taxon>
        <taxon>Bacillota</taxon>
        <taxon>Clostridia</taxon>
        <taxon>Peptostreptococcales</taxon>
        <taxon>Peptostreptococcaceae</taxon>
        <taxon>Romboutsia</taxon>
    </lineage>
</organism>